<dbReference type="AlphaFoldDB" id="A0AAV6J5S3"/>
<evidence type="ECO:0008006" key="4">
    <source>
        <dbReference type="Google" id="ProtNLM"/>
    </source>
</evidence>
<evidence type="ECO:0000256" key="1">
    <source>
        <dbReference type="SAM" id="MobiDB-lite"/>
    </source>
</evidence>
<dbReference type="InterPro" id="IPR036875">
    <property type="entry name" value="Znf_CCHC_sf"/>
</dbReference>
<proteinExistence type="predicted"/>
<sequence length="130" mass="14726">MNDLSKKLLKVTSYVPPINVCYEKHDLHSTEPSQVLLSDPNISQTKGRKKDVKKKDAIIHSGRLKSGIELALNKKKRKCHLCNKLGHDKRTCPSNPMSKTHKGLEVETEYSDSGQESCSMLERTHRTLTK</sequence>
<reference evidence="2" key="1">
    <citation type="submission" date="2020-08" db="EMBL/GenBank/DDBJ databases">
        <title>Plant Genome Project.</title>
        <authorList>
            <person name="Zhang R.-G."/>
        </authorList>
    </citation>
    <scope>NUCLEOTIDE SEQUENCE</scope>
    <source>
        <strain evidence="2">WSP0</strain>
        <tissue evidence="2">Leaf</tissue>
    </source>
</reference>
<dbReference type="SUPFAM" id="SSF57756">
    <property type="entry name" value="Retrovirus zinc finger-like domains"/>
    <property type="match status" value="1"/>
</dbReference>
<feature type="region of interest" description="Disordered" evidence="1">
    <location>
        <begin position="32"/>
        <end position="54"/>
    </location>
</feature>
<evidence type="ECO:0000313" key="3">
    <source>
        <dbReference type="Proteomes" id="UP000823749"/>
    </source>
</evidence>
<comment type="caution">
    <text evidence="2">The sequence shown here is derived from an EMBL/GenBank/DDBJ whole genome shotgun (WGS) entry which is preliminary data.</text>
</comment>
<organism evidence="2 3">
    <name type="scientific">Rhododendron griersonianum</name>
    <dbReference type="NCBI Taxonomy" id="479676"/>
    <lineage>
        <taxon>Eukaryota</taxon>
        <taxon>Viridiplantae</taxon>
        <taxon>Streptophyta</taxon>
        <taxon>Embryophyta</taxon>
        <taxon>Tracheophyta</taxon>
        <taxon>Spermatophyta</taxon>
        <taxon>Magnoliopsida</taxon>
        <taxon>eudicotyledons</taxon>
        <taxon>Gunneridae</taxon>
        <taxon>Pentapetalae</taxon>
        <taxon>asterids</taxon>
        <taxon>Ericales</taxon>
        <taxon>Ericaceae</taxon>
        <taxon>Ericoideae</taxon>
        <taxon>Rhodoreae</taxon>
        <taxon>Rhododendron</taxon>
    </lineage>
</organism>
<gene>
    <name evidence="2" type="ORF">RHGRI_022264</name>
</gene>
<protein>
    <recommendedName>
        <fullName evidence="4">CCHC-type domain-containing protein</fullName>
    </recommendedName>
</protein>
<name>A0AAV6J5S3_9ERIC</name>
<keyword evidence="3" id="KW-1185">Reference proteome</keyword>
<dbReference type="GO" id="GO:0003676">
    <property type="term" value="F:nucleic acid binding"/>
    <property type="evidence" value="ECO:0007669"/>
    <property type="project" value="InterPro"/>
</dbReference>
<dbReference type="Proteomes" id="UP000823749">
    <property type="component" value="Chromosome 8"/>
</dbReference>
<accession>A0AAV6J5S3</accession>
<dbReference type="GO" id="GO:0008270">
    <property type="term" value="F:zinc ion binding"/>
    <property type="evidence" value="ECO:0007669"/>
    <property type="project" value="InterPro"/>
</dbReference>
<feature type="region of interest" description="Disordered" evidence="1">
    <location>
        <begin position="90"/>
        <end position="130"/>
    </location>
</feature>
<evidence type="ECO:0000313" key="2">
    <source>
        <dbReference type="EMBL" id="KAG5534064.1"/>
    </source>
</evidence>
<feature type="compositionally biased region" description="Polar residues" evidence="1">
    <location>
        <begin position="32"/>
        <end position="45"/>
    </location>
</feature>
<dbReference type="EMBL" id="JACTNZ010000008">
    <property type="protein sequence ID" value="KAG5534064.1"/>
    <property type="molecule type" value="Genomic_DNA"/>
</dbReference>